<reference evidence="2 3" key="1">
    <citation type="journal article" date="2016" name="Proc. Natl. Acad. Sci. U.S.A.">
        <title>Comparative genomics of biotechnologically important yeasts.</title>
        <authorList>
            <person name="Riley R."/>
            <person name="Haridas S."/>
            <person name="Wolfe K.H."/>
            <person name="Lopes M.R."/>
            <person name="Hittinger C.T."/>
            <person name="Goeker M."/>
            <person name="Salamov A.A."/>
            <person name="Wisecaver J.H."/>
            <person name="Long T.M."/>
            <person name="Calvey C.H."/>
            <person name="Aerts A.L."/>
            <person name="Barry K.W."/>
            <person name="Choi C."/>
            <person name="Clum A."/>
            <person name="Coughlan A.Y."/>
            <person name="Deshpande S."/>
            <person name="Douglass A.P."/>
            <person name="Hanson S.J."/>
            <person name="Klenk H.-P."/>
            <person name="LaButti K.M."/>
            <person name="Lapidus A."/>
            <person name="Lindquist E.A."/>
            <person name="Lipzen A.M."/>
            <person name="Meier-Kolthoff J.P."/>
            <person name="Ohm R.A."/>
            <person name="Otillar R.P."/>
            <person name="Pangilinan J.L."/>
            <person name="Peng Y."/>
            <person name="Rokas A."/>
            <person name="Rosa C.A."/>
            <person name="Scheuner C."/>
            <person name="Sibirny A.A."/>
            <person name="Slot J.C."/>
            <person name="Stielow J.B."/>
            <person name="Sun H."/>
            <person name="Kurtzman C.P."/>
            <person name="Blackwell M."/>
            <person name="Grigoriev I.V."/>
            <person name="Jeffries T.W."/>
        </authorList>
    </citation>
    <scope>NUCLEOTIDE SEQUENCE [LARGE SCALE GENOMIC DNA]</scope>
    <source>
        <strain evidence="3">ATCC 58044 / CBS 1984 / NCYC 433 / NRRL Y-366-8</strain>
    </source>
</reference>
<gene>
    <name evidence="2" type="ORF">WICANDRAFT_85386</name>
</gene>
<dbReference type="GeneID" id="30203129"/>
<accession>A0A1E3P051</accession>
<protein>
    <recommendedName>
        <fullName evidence="1">PCI domain-containing protein</fullName>
    </recommendedName>
</protein>
<dbReference type="Gene3D" id="1.10.10.10">
    <property type="entry name" value="Winged helix-like DNA-binding domain superfamily/Winged helix DNA-binding domain"/>
    <property type="match status" value="1"/>
</dbReference>
<dbReference type="AlphaFoldDB" id="A0A1E3P051"/>
<name>A0A1E3P051_WICAA</name>
<dbReference type="SUPFAM" id="SSF46785">
    <property type="entry name" value="Winged helix' DNA-binding domain"/>
    <property type="match status" value="1"/>
</dbReference>
<evidence type="ECO:0000259" key="1">
    <source>
        <dbReference type="PROSITE" id="PS50250"/>
    </source>
</evidence>
<dbReference type="GO" id="GO:0008541">
    <property type="term" value="C:proteasome regulatory particle, lid subcomplex"/>
    <property type="evidence" value="ECO:0007669"/>
    <property type="project" value="UniProtKB-ARBA"/>
</dbReference>
<dbReference type="RefSeq" id="XP_019037529.1">
    <property type="nucleotide sequence ID" value="XM_019185883.1"/>
</dbReference>
<dbReference type="Proteomes" id="UP000094112">
    <property type="component" value="Unassembled WGS sequence"/>
</dbReference>
<feature type="domain" description="PCI" evidence="1">
    <location>
        <begin position="1"/>
        <end position="169"/>
    </location>
</feature>
<dbReference type="Pfam" id="PF01399">
    <property type="entry name" value="PCI"/>
    <property type="match status" value="1"/>
</dbReference>
<dbReference type="PROSITE" id="PS50250">
    <property type="entry name" value="PCI"/>
    <property type="match status" value="1"/>
</dbReference>
<dbReference type="SMART" id="SM00088">
    <property type="entry name" value="PINT"/>
    <property type="match status" value="1"/>
</dbReference>
<dbReference type="InterPro" id="IPR000717">
    <property type="entry name" value="PCI_dom"/>
</dbReference>
<dbReference type="EMBL" id="KV454212">
    <property type="protein sequence ID" value="ODQ58322.1"/>
    <property type="molecule type" value="Genomic_DNA"/>
</dbReference>
<evidence type="ECO:0000313" key="3">
    <source>
        <dbReference type="Proteomes" id="UP000094112"/>
    </source>
</evidence>
<organism evidence="2 3">
    <name type="scientific">Wickerhamomyces anomalus (strain ATCC 58044 / CBS 1984 / NCYC 433 / NRRL Y-366-8)</name>
    <name type="common">Yeast</name>
    <name type="synonym">Hansenula anomala</name>
    <dbReference type="NCBI Taxonomy" id="683960"/>
    <lineage>
        <taxon>Eukaryota</taxon>
        <taxon>Fungi</taxon>
        <taxon>Dikarya</taxon>
        <taxon>Ascomycota</taxon>
        <taxon>Saccharomycotina</taxon>
        <taxon>Saccharomycetes</taxon>
        <taxon>Phaffomycetales</taxon>
        <taxon>Wickerhamomycetaceae</taxon>
        <taxon>Wickerhamomyces</taxon>
    </lineage>
</organism>
<dbReference type="OrthoDB" id="295656at2759"/>
<proteinExistence type="predicted"/>
<dbReference type="PANTHER" id="PTHR10855">
    <property type="entry name" value="26S PROTEASOME NON-ATPASE REGULATORY SUBUNIT 12/COP9 SIGNALOSOME COMPLEX SUBUNIT 4"/>
    <property type="match status" value="1"/>
</dbReference>
<dbReference type="InterPro" id="IPR036390">
    <property type="entry name" value="WH_DNA-bd_sf"/>
</dbReference>
<keyword evidence="3" id="KW-1185">Reference proteome</keyword>
<sequence length="207" mass="23807">MVKVGKWSDAATKLLILDKEQFDIPTLKYAILSQHDSLKTRLLNNIVESSHILQNVLDTPLSIIFEKMYDQRIIYYDDFLQVLEYYLETNDLGLSKDYISQALSKALVENNLIAASKIYDNCSVKNFAEILQLDEAYVEEIAANMIRDQRLDALIDDINIVIEFNSQKRSPLKEWHGHMIESCTILDKIVDKISQTKPSLADSYLNT</sequence>
<evidence type="ECO:0000313" key="2">
    <source>
        <dbReference type="EMBL" id="ODQ58322.1"/>
    </source>
</evidence>
<dbReference type="STRING" id="683960.A0A1E3P051"/>
<dbReference type="InterPro" id="IPR040134">
    <property type="entry name" value="PSMD12/CSN4"/>
</dbReference>
<dbReference type="InterPro" id="IPR036388">
    <property type="entry name" value="WH-like_DNA-bd_sf"/>
</dbReference>